<protein>
    <recommendedName>
        <fullName evidence="2">BTB domain-containing protein</fullName>
    </recommendedName>
</protein>
<dbReference type="InterPro" id="IPR000210">
    <property type="entry name" value="BTB/POZ_dom"/>
</dbReference>
<proteinExistence type="predicted"/>
<dbReference type="Proteomes" id="UP000813385">
    <property type="component" value="Unassembled WGS sequence"/>
</dbReference>
<feature type="domain" description="BTB" evidence="2">
    <location>
        <begin position="31"/>
        <end position="94"/>
    </location>
</feature>
<dbReference type="EMBL" id="JAGPXD010000004">
    <property type="protein sequence ID" value="KAH7357693.1"/>
    <property type="molecule type" value="Genomic_DNA"/>
</dbReference>
<dbReference type="InterPro" id="IPR017853">
    <property type="entry name" value="GH"/>
</dbReference>
<dbReference type="PROSITE" id="PS50097">
    <property type="entry name" value="BTB"/>
    <property type="match status" value="1"/>
</dbReference>
<dbReference type="PANTHER" id="PTHR43678:SF1">
    <property type="entry name" value="BETA-N-ACETYLHEXOSAMINIDASE"/>
    <property type="match status" value="1"/>
</dbReference>
<dbReference type="InterPro" id="IPR011333">
    <property type="entry name" value="SKP1/BTB/POZ_sf"/>
</dbReference>
<feature type="compositionally biased region" description="Basic and acidic residues" evidence="1">
    <location>
        <begin position="496"/>
        <end position="532"/>
    </location>
</feature>
<evidence type="ECO:0000259" key="2">
    <source>
        <dbReference type="PROSITE" id="PS50097"/>
    </source>
</evidence>
<organism evidence="3 4">
    <name type="scientific">Plectosphaerella cucumerina</name>
    <dbReference type="NCBI Taxonomy" id="40658"/>
    <lineage>
        <taxon>Eukaryota</taxon>
        <taxon>Fungi</taxon>
        <taxon>Dikarya</taxon>
        <taxon>Ascomycota</taxon>
        <taxon>Pezizomycotina</taxon>
        <taxon>Sordariomycetes</taxon>
        <taxon>Hypocreomycetidae</taxon>
        <taxon>Glomerellales</taxon>
        <taxon>Plectosphaerellaceae</taxon>
        <taxon>Plectosphaerella</taxon>
    </lineage>
</organism>
<gene>
    <name evidence="3" type="ORF">B0T11DRAFT_298902</name>
</gene>
<comment type="caution">
    <text evidence="3">The sequence shown here is derived from an EMBL/GenBank/DDBJ whole genome shotgun (WGS) entry which is preliminary data.</text>
</comment>
<dbReference type="SUPFAM" id="SSF51445">
    <property type="entry name" value="(Trans)glycosidases"/>
    <property type="match status" value="1"/>
</dbReference>
<evidence type="ECO:0000313" key="4">
    <source>
        <dbReference type="Proteomes" id="UP000813385"/>
    </source>
</evidence>
<dbReference type="AlphaFoldDB" id="A0A8K0X0I1"/>
<dbReference type="Gene3D" id="3.30.710.10">
    <property type="entry name" value="Potassium Channel Kv1.1, Chain A"/>
    <property type="match status" value="1"/>
</dbReference>
<sequence>MPVLQALSTSSNCGGLPYLGLGRLEKSIASDPVRFIVGYEGEEFVVHAGIVAQLSVPLRNLLNDIRDESGKRHVAWEDVDKDIFLRFIQFAYTGVFEGFSPIQKDVSSSNAVDENEARAEADMLEESPNVAMLNDRQYGLTYQGERKNNLLTSTIPPCGGFGGGFGGGLFGQLASKLSQWSPLPSAFVLDFGGLVRYVYTSSGTESHRLRQLIAAFAASPRRTANGGIRGGDTIPSSALSSSKIITFGVDDALAAQYEQYVNELNDFIVSKSGKQVRIWGTFPPSTGSNVTRDVSIQDWANFEAYTKSDWLSNSYNVLNSDDDVVYIVSKWSTLYLQQLNLTFIFHGSPDGSAFAPNIFDPQNDTENVPRDHPAIQGHVSPLWTDWGPNSTTALETYYSWRDGLPALADKQWGGTLARTKSKDKVIVNYDFSSVGCNRTANDLRQWVPHEGDLMPCLRPGRPPRAGLQGHHYPDRAVPPGGEVQGKVKEQAVQQDAVHHSSEPNRVRTQGRKQDFLEERDFRDTSVVDRECGKASSTQNKRGEGARRRPRIERSTYLSQKERSAAE</sequence>
<evidence type="ECO:0000313" key="3">
    <source>
        <dbReference type="EMBL" id="KAH7357693.1"/>
    </source>
</evidence>
<dbReference type="InterPro" id="IPR052764">
    <property type="entry name" value="GH20_Enzymes"/>
</dbReference>
<accession>A0A8K0X0I1</accession>
<reference evidence="3" key="1">
    <citation type="journal article" date="2021" name="Nat. Commun.">
        <title>Genetic determinants of endophytism in the Arabidopsis root mycobiome.</title>
        <authorList>
            <person name="Mesny F."/>
            <person name="Miyauchi S."/>
            <person name="Thiergart T."/>
            <person name="Pickel B."/>
            <person name="Atanasova L."/>
            <person name="Karlsson M."/>
            <person name="Huettel B."/>
            <person name="Barry K.W."/>
            <person name="Haridas S."/>
            <person name="Chen C."/>
            <person name="Bauer D."/>
            <person name="Andreopoulos W."/>
            <person name="Pangilinan J."/>
            <person name="LaButti K."/>
            <person name="Riley R."/>
            <person name="Lipzen A."/>
            <person name="Clum A."/>
            <person name="Drula E."/>
            <person name="Henrissat B."/>
            <person name="Kohler A."/>
            <person name="Grigoriev I.V."/>
            <person name="Martin F.M."/>
            <person name="Hacquard S."/>
        </authorList>
    </citation>
    <scope>NUCLEOTIDE SEQUENCE</scope>
    <source>
        <strain evidence="3">MPI-CAGE-AT-0016</strain>
    </source>
</reference>
<feature type="region of interest" description="Disordered" evidence="1">
    <location>
        <begin position="458"/>
        <end position="566"/>
    </location>
</feature>
<keyword evidence="4" id="KW-1185">Reference proteome</keyword>
<dbReference type="PANTHER" id="PTHR43678">
    <property type="entry name" value="PUTATIVE (AFU_ORTHOLOGUE AFUA_2G00640)-RELATED"/>
    <property type="match status" value="1"/>
</dbReference>
<dbReference type="Gene3D" id="3.20.20.80">
    <property type="entry name" value="Glycosidases"/>
    <property type="match status" value="1"/>
</dbReference>
<name>A0A8K0X0I1_9PEZI</name>
<dbReference type="OrthoDB" id="428480at2759"/>
<evidence type="ECO:0000256" key="1">
    <source>
        <dbReference type="SAM" id="MobiDB-lite"/>
    </source>
</evidence>